<dbReference type="SUPFAM" id="SSF53850">
    <property type="entry name" value="Periplasmic binding protein-like II"/>
    <property type="match status" value="1"/>
</dbReference>
<evidence type="ECO:0000256" key="3">
    <source>
        <dbReference type="ARBA" id="ARBA00022729"/>
    </source>
</evidence>
<dbReference type="AlphaFoldDB" id="A0A7R6PF33"/>
<name>A0A7R6PF33_9GAMM</name>
<evidence type="ECO:0000256" key="4">
    <source>
        <dbReference type="PIRSR" id="PIRSR004846-1"/>
    </source>
</evidence>
<sequence length="243" mass="26436">MKALVITLLLSAISSSVLAANVRIAVASNFTAAAQALSAAFTQRTKHDVQISSGSTGKLYIQIRHGAPFDLLLAADMERPHKLYTEGYTNTPPFTYATGQLVLWSRDLSGVVDGMDILNSDTVKRLAIANAKTAPYGKAAQEVLDNLKTTHSSWKLIRGDNIAQTYQFAASGNVNAAFVARAQIVLDKRGFTWQVPQSLYSPIQQGAILLKHGINNPAANAFYRFLSSDEAKSVIQRYGYITR</sequence>
<dbReference type="KEGG" id="njp:NEJAP_0430"/>
<evidence type="ECO:0000256" key="5">
    <source>
        <dbReference type="SAM" id="SignalP"/>
    </source>
</evidence>
<dbReference type="PANTHER" id="PTHR30632:SF14">
    <property type="entry name" value="TUNGSTATE_MOLYBDATE_CHROMATE-BINDING PROTEIN MODA"/>
    <property type="match status" value="1"/>
</dbReference>
<protein>
    <submittedName>
        <fullName evidence="6">Molybdate transport system substrate-binding protein</fullName>
    </submittedName>
</protein>
<organism evidence="6 7">
    <name type="scientific">Neptunomonas japonica JAMM 1380</name>
    <dbReference type="NCBI Taxonomy" id="1441457"/>
    <lineage>
        <taxon>Bacteria</taxon>
        <taxon>Pseudomonadati</taxon>
        <taxon>Pseudomonadota</taxon>
        <taxon>Gammaproteobacteria</taxon>
        <taxon>Oceanospirillales</taxon>
        <taxon>Oceanospirillaceae</taxon>
        <taxon>Neptunomonas</taxon>
    </lineage>
</organism>
<evidence type="ECO:0000256" key="2">
    <source>
        <dbReference type="ARBA" id="ARBA00022723"/>
    </source>
</evidence>
<dbReference type="Gene3D" id="3.40.190.10">
    <property type="entry name" value="Periplasmic binding protein-like II"/>
    <property type="match status" value="2"/>
</dbReference>
<proteinExistence type="inferred from homology"/>
<dbReference type="RefSeq" id="WP_201349093.1">
    <property type="nucleotide sequence ID" value="NZ_AP014546.1"/>
</dbReference>
<dbReference type="GO" id="GO:0015689">
    <property type="term" value="P:molybdate ion transport"/>
    <property type="evidence" value="ECO:0007669"/>
    <property type="project" value="InterPro"/>
</dbReference>
<dbReference type="GO" id="GO:0046872">
    <property type="term" value="F:metal ion binding"/>
    <property type="evidence" value="ECO:0007669"/>
    <property type="project" value="UniProtKB-KW"/>
</dbReference>
<evidence type="ECO:0000313" key="7">
    <source>
        <dbReference type="Proteomes" id="UP000595332"/>
    </source>
</evidence>
<dbReference type="InterPro" id="IPR005950">
    <property type="entry name" value="ModA"/>
</dbReference>
<feature type="signal peptide" evidence="5">
    <location>
        <begin position="1"/>
        <end position="19"/>
    </location>
</feature>
<feature type="binding site" evidence="4">
    <location>
        <position position="56"/>
    </location>
    <ligand>
        <name>molybdate</name>
        <dbReference type="ChEBI" id="CHEBI:36264"/>
    </ligand>
</feature>
<dbReference type="EMBL" id="AP014546">
    <property type="protein sequence ID" value="BBB28388.1"/>
    <property type="molecule type" value="Genomic_DNA"/>
</dbReference>
<keyword evidence="2 4" id="KW-0479">Metal-binding</keyword>
<keyword evidence="4" id="KW-0500">Molybdenum</keyword>
<gene>
    <name evidence="6" type="primary">modA</name>
    <name evidence="6" type="ORF">NEJAP_0430</name>
</gene>
<keyword evidence="3 5" id="KW-0732">Signal</keyword>
<dbReference type="GO" id="GO:0030973">
    <property type="term" value="F:molybdate ion binding"/>
    <property type="evidence" value="ECO:0007669"/>
    <property type="project" value="InterPro"/>
</dbReference>
<comment type="similarity">
    <text evidence="1">Belongs to the bacterial solute-binding protein ModA family.</text>
</comment>
<dbReference type="InterPro" id="IPR050682">
    <property type="entry name" value="ModA/WtpA"/>
</dbReference>
<dbReference type="InterPro" id="IPR044084">
    <property type="entry name" value="AvModA-like_subst-bd"/>
</dbReference>
<dbReference type="NCBIfam" id="TIGR01256">
    <property type="entry name" value="modA"/>
    <property type="match status" value="1"/>
</dbReference>
<accession>A0A7R6PF33</accession>
<dbReference type="PANTHER" id="PTHR30632">
    <property type="entry name" value="MOLYBDATE-BINDING PERIPLASMIC PROTEIN"/>
    <property type="match status" value="1"/>
</dbReference>
<dbReference type="CDD" id="cd13539">
    <property type="entry name" value="PBP2_AvModA"/>
    <property type="match status" value="1"/>
</dbReference>
<dbReference type="Pfam" id="PF13531">
    <property type="entry name" value="SBP_bac_11"/>
    <property type="match status" value="1"/>
</dbReference>
<evidence type="ECO:0000256" key="1">
    <source>
        <dbReference type="ARBA" id="ARBA00009175"/>
    </source>
</evidence>
<reference evidence="6 7" key="1">
    <citation type="journal article" date="2008" name="Int. J. Syst. Evol. Microbiol.">
        <title>Neptunomonas japonica sp. nov., an Osedax japonicus symbiont-like bacterium isolated from sediment adjacent to sperm whale carcasses off Kagoshima, Japan.</title>
        <authorList>
            <person name="Miyazaki M."/>
            <person name="Nogi Y."/>
            <person name="Fujiwara Y."/>
            <person name="Kawato M."/>
            <person name="Kubokawa K."/>
            <person name="Horikoshi K."/>
        </authorList>
    </citation>
    <scope>NUCLEOTIDE SEQUENCE [LARGE SCALE GENOMIC DNA]</scope>
    <source>
        <strain evidence="6 7">JAMM 1380</strain>
    </source>
</reference>
<keyword evidence="7" id="KW-1185">Reference proteome</keyword>
<feature type="binding site" evidence="4">
    <location>
        <position position="162"/>
    </location>
    <ligand>
        <name>molybdate</name>
        <dbReference type="ChEBI" id="CHEBI:36264"/>
    </ligand>
</feature>
<feature type="chain" id="PRO_5033006697" evidence="5">
    <location>
        <begin position="20"/>
        <end position="243"/>
    </location>
</feature>
<dbReference type="Proteomes" id="UP000595332">
    <property type="component" value="Chromosome"/>
</dbReference>
<dbReference type="PIRSF" id="PIRSF004846">
    <property type="entry name" value="ModA"/>
    <property type="match status" value="1"/>
</dbReference>
<evidence type="ECO:0000313" key="6">
    <source>
        <dbReference type="EMBL" id="BBB28388.1"/>
    </source>
</evidence>